<evidence type="ECO:0000313" key="7">
    <source>
        <dbReference type="Proteomes" id="UP001342314"/>
    </source>
</evidence>
<feature type="compositionally biased region" description="Low complexity" evidence="1">
    <location>
        <begin position="867"/>
        <end position="906"/>
    </location>
</feature>
<dbReference type="Pfam" id="PF12752">
    <property type="entry name" value="SUZ"/>
    <property type="match status" value="1"/>
</dbReference>
<feature type="region of interest" description="Disordered" evidence="1">
    <location>
        <begin position="36"/>
        <end position="75"/>
    </location>
</feature>
<feature type="compositionally biased region" description="Low complexity" evidence="1">
    <location>
        <begin position="787"/>
        <end position="801"/>
    </location>
</feature>
<dbReference type="InterPro" id="IPR024642">
    <property type="entry name" value="SUZ-C"/>
</dbReference>
<organism evidence="6 7">
    <name type="scientific">Rhodotorula paludigena</name>
    <dbReference type="NCBI Taxonomy" id="86838"/>
    <lineage>
        <taxon>Eukaryota</taxon>
        <taxon>Fungi</taxon>
        <taxon>Dikarya</taxon>
        <taxon>Basidiomycota</taxon>
        <taxon>Pucciniomycotina</taxon>
        <taxon>Microbotryomycetes</taxon>
        <taxon>Sporidiobolales</taxon>
        <taxon>Sporidiobolaceae</taxon>
        <taxon>Rhodotorula</taxon>
    </lineage>
</organism>
<evidence type="ECO:0000256" key="1">
    <source>
        <dbReference type="SAM" id="MobiDB-lite"/>
    </source>
</evidence>
<dbReference type="InterPro" id="IPR024771">
    <property type="entry name" value="SUZ"/>
</dbReference>
<feature type="transmembrane region" description="Helical" evidence="2">
    <location>
        <begin position="221"/>
        <end position="242"/>
    </location>
</feature>
<dbReference type="InterPro" id="IPR051957">
    <property type="entry name" value="CRISP-LCCL_domain"/>
</dbReference>
<feature type="transmembrane region" description="Helical" evidence="2">
    <location>
        <begin position="417"/>
        <end position="434"/>
    </location>
</feature>
<dbReference type="PANTHER" id="PTHR31331">
    <property type="entry name" value="LCCL DOMAIN PROTEIN (AFU_ORTHOLOGUE AFUA_5G08630)"/>
    <property type="match status" value="1"/>
</dbReference>
<feature type="transmembrane region" description="Helical" evidence="2">
    <location>
        <begin position="579"/>
        <end position="606"/>
    </location>
</feature>
<dbReference type="PROSITE" id="PS51673">
    <property type="entry name" value="SUZ"/>
    <property type="match status" value="1"/>
</dbReference>
<protein>
    <recommendedName>
        <fullName evidence="8">LCCL domain-containing protein</fullName>
    </recommendedName>
</protein>
<feature type="transmembrane region" description="Helical" evidence="2">
    <location>
        <begin position="517"/>
        <end position="535"/>
    </location>
</feature>
<gene>
    <name evidence="6" type="ORF">Rhopal_005696-T1</name>
</gene>
<feature type="domain" description="SUZ" evidence="4">
    <location>
        <begin position="750"/>
        <end position="830"/>
    </location>
</feature>
<dbReference type="Pfam" id="PF03815">
    <property type="entry name" value="LCCL"/>
    <property type="match status" value="1"/>
</dbReference>
<feature type="region of interest" description="Disordered" evidence="1">
    <location>
        <begin position="117"/>
        <end position="143"/>
    </location>
</feature>
<feature type="transmembrane region" description="Helical" evidence="2">
    <location>
        <begin position="483"/>
        <end position="505"/>
    </location>
</feature>
<feature type="compositionally biased region" description="Polar residues" evidence="1">
    <location>
        <begin position="48"/>
        <end position="58"/>
    </location>
</feature>
<feature type="compositionally biased region" description="Basic and acidic residues" evidence="1">
    <location>
        <begin position="803"/>
        <end position="817"/>
    </location>
</feature>
<dbReference type="PROSITE" id="PS50820">
    <property type="entry name" value="LCCL"/>
    <property type="match status" value="1"/>
</dbReference>
<keyword evidence="2" id="KW-0812">Transmembrane</keyword>
<dbReference type="InterPro" id="IPR004043">
    <property type="entry name" value="LCCL"/>
</dbReference>
<dbReference type="Proteomes" id="UP001342314">
    <property type="component" value="Unassembled WGS sequence"/>
</dbReference>
<feature type="transmembrane region" description="Helical" evidence="2">
    <location>
        <begin position="547"/>
        <end position="567"/>
    </location>
</feature>
<proteinExistence type="predicted"/>
<dbReference type="PANTHER" id="PTHR31331:SF1">
    <property type="entry name" value="CYSTEINE RICH SECRETORY PROTEIN LCCL DOMAIN CONTAINING 2"/>
    <property type="match status" value="1"/>
</dbReference>
<dbReference type="SUPFAM" id="SSF69848">
    <property type="entry name" value="LCCL domain"/>
    <property type="match status" value="1"/>
</dbReference>
<dbReference type="AlphaFoldDB" id="A0AAV5GK10"/>
<feature type="domain" description="SUZ-C" evidence="5">
    <location>
        <begin position="889"/>
        <end position="939"/>
    </location>
</feature>
<evidence type="ECO:0000259" key="4">
    <source>
        <dbReference type="PROSITE" id="PS51673"/>
    </source>
</evidence>
<reference evidence="6 7" key="1">
    <citation type="submission" date="2021-12" db="EMBL/GenBank/DDBJ databases">
        <title>High titer production of polyol ester of fatty acids by Rhodotorula paludigena BS15 towards product separation-free biomass refinery.</title>
        <authorList>
            <person name="Mano J."/>
            <person name="Ono H."/>
            <person name="Tanaka T."/>
            <person name="Naito K."/>
            <person name="Sushida H."/>
            <person name="Ike M."/>
            <person name="Tokuyasu K."/>
            <person name="Kitaoka M."/>
        </authorList>
    </citation>
    <scope>NUCLEOTIDE SEQUENCE [LARGE SCALE GENOMIC DNA]</scope>
    <source>
        <strain evidence="6 7">BS15</strain>
    </source>
</reference>
<feature type="region of interest" description="Disordered" evidence="1">
    <location>
        <begin position="733"/>
        <end position="817"/>
    </location>
</feature>
<evidence type="ECO:0000256" key="2">
    <source>
        <dbReference type="SAM" id="Phobius"/>
    </source>
</evidence>
<evidence type="ECO:0000259" key="5">
    <source>
        <dbReference type="PROSITE" id="PS51938"/>
    </source>
</evidence>
<evidence type="ECO:0008006" key="8">
    <source>
        <dbReference type="Google" id="ProtNLM"/>
    </source>
</evidence>
<accession>A0AAV5GK10</accession>
<feature type="compositionally biased region" description="Gly residues" evidence="1">
    <location>
        <begin position="930"/>
        <end position="944"/>
    </location>
</feature>
<feature type="domain" description="LCCL" evidence="3">
    <location>
        <begin position="313"/>
        <end position="369"/>
    </location>
</feature>
<dbReference type="InterPro" id="IPR036609">
    <property type="entry name" value="LCCL_sf"/>
</dbReference>
<comment type="caution">
    <text evidence="6">The sequence shown here is derived from an EMBL/GenBank/DDBJ whole genome shotgun (WGS) entry which is preliminary data.</text>
</comment>
<name>A0AAV5GK10_9BASI</name>
<feature type="compositionally biased region" description="Low complexity" evidence="1">
    <location>
        <begin position="745"/>
        <end position="762"/>
    </location>
</feature>
<dbReference type="PROSITE" id="PS51938">
    <property type="entry name" value="SUZ_C"/>
    <property type="match status" value="1"/>
</dbReference>
<evidence type="ECO:0000313" key="6">
    <source>
        <dbReference type="EMBL" id="GJN92661.1"/>
    </source>
</evidence>
<keyword evidence="7" id="KW-1185">Reference proteome</keyword>
<evidence type="ECO:0000259" key="3">
    <source>
        <dbReference type="PROSITE" id="PS50820"/>
    </source>
</evidence>
<keyword evidence="2" id="KW-1133">Transmembrane helix</keyword>
<dbReference type="Gene3D" id="2.170.130.20">
    <property type="entry name" value="LCCL-like domain"/>
    <property type="match status" value="1"/>
</dbReference>
<dbReference type="EMBL" id="BQKY01000012">
    <property type="protein sequence ID" value="GJN92661.1"/>
    <property type="molecule type" value="Genomic_DNA"/>
</dbReference>
<sequence>MAPPERSASPWQRDLELGAVASSPDDDDIAVLPPLSVLPAASPRTGRSRQPTDATLTAGSPLDELEVAKPDDKQDDDAELGIAAGVAAARLYDAQAPSDTSSSRGWLRRKVRRWNGDASPVGSLETASSSRSRGGPDGPVREGVRLAPVGPWDERFNAWLLRVQRRRPRLGRMLLWVRGPSPAHIETAFPPFPLPFFGPRLHRFELWCTAKLAPVQRYRQWITPVFLLAWFLAFTFLVRASFFNSSTGQGQPNWIVSTTSYWESNDGCGINGTECEPFSDYSYIFRCPSQTLDTELLNQRAIGDISVIYEPLVVGGGDAQGTYRADSWICAAAIHHGLFGNRKGGCGQLELVGAFENYVGVERNGVRSVGFASEFPRSYRFVEGVSQNGCKDLRDEILGFDVAMSVVYSFFIRPSPLAFYWVLLCLGAWHISLVSDPSTMPPDLESAFRNFLPALFVGESFWRHAWRWVLPAFENSGYILERTVWYLAGFWFGTLENISLSWIPLDRLTPDDISQRPGGLVAVIVLVIFLFCVVVNQLRVIRKTGWFFFYLKWYIVGGIVLGILAALPTLELRVHHYIAALALMPGTAFVTRPSAIFQGFLLGLFLNGAMRWGMDSILQTPDSLRGDGALGSALPVFLTNSSTFAADLADGLIRWLGPEEAGVEGEGWNGFALIVDDVLRQTGAATNFSLAGLDTSIVHYFRLAYQQDGSSGDFTKAATAFLSNGTWINPATAPPAAWDDDDWDSPTISILPSASSSSSSVARPPPSAALNASTTNGPPVLQILKRPSNATSPTPSRTSSSEGKPRSEKTLKEREREYAEARRRIYGEDNGAGALRDGIDKLSLAAGGGTGASGARSKPRGGGNGGPRTASPASASSPAQNPRSASASPARTSSAPRGRSAAAANSTRPLPAATTQAGSSVVRAPKGPNGESGGFGFGAVGGAGTAAAQSEGRRGSGRGRAR</sequence>
<keyword evidence="2" id="KW-0472">Membrane</keyword>
<feature type="region of interest" description="Disordered" evidence="1">
    <location>
        <begin position="844"/>
        <end position="962"/>
    </location>
</feature>